<gene>
    <name evidence="10" type="primary">nad2</name>
</gene>
<feature type="transmembrane region" description="Helical" evidence="8">
    <location>
        <begin position="312"/>
        <end position="334"/>
    </location>
</feature>
<feature type="transmembrane region" description="Helical" evidence="8">
    <location>
        <begin position="355"/>
        <end position="379"/>
    </location>
</feature>
<dbReference type="GO" id="GO:0016020">
    <property type="term" value="C:membrane"/>
    <property type="evidence" value="ECO:0007669"/>
    <property type="project" value="UniProtKB-SubCell"/>
</dbReference>
<dbReference type="Pfam" id="PF00361">
    <property type="entry name" value="Proton_antipo_M"/>
    <property type="match status" value="1"/>
</dbReference>
<dbReference type="InterPro" id="IPR001750">
    <property type="entry name" value="ND/Mrp_TM"/>
</dbReference>
<feature type="domain" description="NADH:quinone oxidoreductase/Mrp antiporter transmembrane" evidence="9">
    <location>
        <begin position="117"/>
        <end position="406"/>
    </location>
</feature>
<evidence type="ECO:0000256" key="6">
    <source>
        <dbReference type="ARBA" id="ARBA00023136"/>
    </source>
</evidence>
<protein>
    <recommendedName>
        <fullName evidence="3">NADH-ubiquinone oxidoreductase chain 2</fullName>
    </recommendedName>
    <alternativeName>
        <fullName evidence="7">NADH dehydrogenase subunit 2</fullName>
    </alternativeName>
</protein>
<evidence type="ECO:0000256" key="4">
    <source>
        <dbReference type="ARBA" id="ARBA00022692"/>
    </source>
</evidence>
<comment type="similarity">
    <text evidence="2">Belongs to the complex I subunit 2 family.</text>
</comment>
<accession>A0A4P8NWX5</accession>
<feature type="transmembrane region" description="Helical" evidence="8">
    <location>
        <begin position="458"/>
        <end position="477"/>
    </location>
</feature>
<comment type="subcellular location">
    <subcellularLocation>
        <location evidence="1">Membrane</location>
        <topology evidence="1">Multi-pass membrane protein</topology>
    </subcellularLocation>
</comment>
<keyword evidence="5 8" id="KW-1133">Transmembrane helix</keyword>
<feature type="transmembrane region" description="Helical" evidence="8">
    <location>
        <begin position="391"/>
        <end position="414"/>
    </location>
</feature>
<evidence type="ECO:0000259" key="9">
    <source>
        <dbReference type="Pfam" id="PF00361"/>
    </source>
</evidence>
<feature type="transmembrane region" description="Helical" evidence="8">
    <location>
        <begin position="154"/>
        <end position="175"/>
    </location>
</feature>
<keyword evidence="6 8" id="KW-0472">Membrane</keyword>
<evidence type="ECO:0000256" key="5">
    <source>
        <dbReference type="ARBA" id="ARBA00022989"/>
    </source>
</evidence>
<feature type="transmembrane region" description="Helical" evidence="8">
    <location>
        <begin position="260"/>
        <end position="281"/>
    </location>
</feature>
<evidence type="ECO:0000256" key="1">
    <source>
        <dbReference type="ARBA" id="ARBA00004141"/>
    </source>
</evidence>
<feature type="transmembrane region" description="Helical" evidence="8">
    <location>
        <begin position="122"/>
        <end position="142"/>
    </location>
</feature>
<dbReference type="AlphaFoldDB" id="A0A4P8NWX5"/>
<dbReference type="PANTHER" id="PTHR22773">
    <property type="entry name" value="NADH DEHYDROGENASE"/>
    <property type="match status" value="1"/>
</dbReference>
<reference evidence="10" key="1">
    <citation type="journal article" date="2018" name="BMC Evol. Biol.">
        <title>The linear mitochondrial genome of the quarantine chytrid Synchytrium endobioticum; insights into the evolution and recent history of an obligate biotrophic plant pathogen.</title>
        <authorList>
            <person name="van de Vossenberg B.T.L.H."/>
            <person name="Brankovics B."/>
            <person name="Nguyen H.D.T."/>
            <person name="van Gent-Pelzer M.P.E."/>
            <person name="Smith D."/>
            <person name="Dadej K."/>
            <person name="Przetakiewicz J."/>
            <person name="Kreuze J.F."/>
            <person name="Boerma M."/>
            <person name="van Leeuwen G.C.M."/>
            <person name="Andre Levesque C."/>
            <person name="van der Lee T.A.J."/>
        </authorList>
    </citation>
    <scope>NUCLEOTIDE SEQUENCE</scope>
    <source>
        <strain evidence="10">CBS 809.83</strain>
    </source>
</reference>
<geneLocation type="mitochondrion" evidence="10"/>
<feature type="transmembrane region" description="Helical" evidence="8">
    <location>
        <begin position="6"/>
        <end position="25"/>
    </location>
</feature>
<organism evidence="10">
    <name type="scientific">Powellomyces hirtus</name>
    <dbReference type="NCBI Taxonomy" id="109895"/>
    <lineage>
        <taxon>Eukaryota</taxon>
        <taxon>Fungi</taxon>
        <taxon>Fungi incertae sedis</taxon>
        <taxon>Chytridiomycota</taxon>
        <taxon>Chytridiomycota incertae sedis</taxon>
        <taxon>Chytridiomycetes</taxon>
        <taxon>Spizellomycetales</taxon>
        <taxon>Powellomycetaceae</taxon>
        <taxon>Powellomyces</taxon>
    </lineage>
</organism>
<feature type="transmembrane region" description="Helical" evidence="8">
    <location>
        <begin position="288"/>
        <end position="306"/>
    </location>
</feature>
<evidence type="ECO:0000256" key="3">
    <source>
        <dbReference type="ARBA" id="ARBA00021008"/>
    </source>
</evidence>
<dbReference type="EMBL" id="MK292693">
    <property type="protein sequence ID" value="QCQ69095.1"/>
    <property type="molecule type" value="Genomic_DNA"/>
</dbReference>
<feature type="transmembrane region" description="Helical" evidence="8">
    <location>
        <begin position="69"/>
        <end position="88"/>
    </location>
</feature>
<evidence type="ECO:0000313" key="10">
    <source>
        <dbReference type="EMBL" id="QCQ69095.1"/>
    </source>
</evidence>
<feature type="transmembrane region" description="Helical" evidence="8">
    <location>
        <begin position="435"/>
        <end position="452"/>
    </location>
</feature>
<feature type="transmembrane region" description="Helical" evidence="8">
    <location>
        <begin position="37"/>
        <end position="57"/>
    </location>
</feature>
<keyword evidence="4 8" id="KW-0812">Transmembrane</keyword>
<feature type="transmembrane region" description="Helical" evidence="8">
    <location>
        <begin position="195"/>
        <end position="213"/>
    </location>
</feature>
<name>A0A4P8NWX5_9FUNG</name>
<sequence length="481" mass="53244">MILGLGLMVSVYLIFLVLPGALSARSSKLKNHMIGRTATLVIVVYLLFIVDSLSHWHGDVVFMDGLCKINPSILTSEIYILVLILAILHLQAIYSRRPELYLLILSNLLGLIYMISSNDWLITVTAWELFNLSLYLLTSINCESEAALSAAIKYFLLSALTTTFLLLSVALLYALTGSTQYDSLNLSLTMMDQEITQWPLLLMIIPFLLKLGAAPLHNVSIDLYDAIPTPITVYLINISKLAVLLFLMQIASFWSSSNSTHIILILAGIASMLVGSIGLGSQFKIKRFLTYSSISHLGFMLLALSSLQIDSFIYYVFIYFINSITIFAILLALGQIHGREILFIHQLAGLWKMNIPLALVFTLSIFSLAGIPPISGFFAKLLVLEAYISQGWFTITLLAIIASVISSANYLYLVKVTNFDLPSSITYRPISIGPSVSYLVSSLFSFSVFFMLKPASLLILLSQLISFTIVGIYLTLYGSDL</sequence>
<evidence type="ECO:0000256" key="7">
    <source>
        <dbReference type="ARBA" id="ARBA00031028"/>
    </source>
</evidence>
<keyword evidence="10" id="KW-0496">Mitochondrion</keyword>
<proteinExistence type="inferred from homology"/>
<feature type="transmembrane region" description="Helical" evidence="8">
    <location>
        <begin position="100"/>
        <end position="116"/>
    </location>
</feature>
<evidence type="ECO:0000256" key="2">
    <source>
        <dbReference type="ARBA" id="ARBA00007012"/>
    </source>
</evidence>
<evidence type="ECO:0000256" key="8">
    <source>
        <dbReference type="SAM" id="Phobius"/>
    </source>
</evidence>
<feature type="transmembrane region" description="Helical" evidence="8">
    <location>
        <begin position="234"/>
        <end position="254"/>
    </location>
</feature>